<dbReference type="AlphaFoldDB" id="A0AA47MUW0"/>
<gene>
    <name evidence="1" type="primary">AK9_1</name>
    <name evidence="1" type="ORF">N1851_014097</name>
</gene>
<comment type="caution">
    <text evidence="1">The sequence shown here is derived from an EMBL/GenBank/DDBJ whole genome shotgun (WGS) entry which is preliminary data.</text>
</comment>
<dbReference type="GO" id="GO:0016301">
    <property type="term" value="F:kinase activity"/>
    <property type="evidence" value="ECO:0007669"/>
    <property type="project" value="UniProtKB-KW"/>
</dbReference>
<evidence type="ECO:0000313" key="2">
    <source>
        <dbReference type="Proteomes" id="UP001174136"/>
    </source>
</evidence>
<keyword evidence="1" id="KW-0808">Transferase</keyword>
<protein>
    <submittedName>
        <fullName evidence="1">Adenylate kinase 9</fullName>
    </submittedName>
</protein>
<dbReference type="Proteomes" id="UP001174136">
    <property type="component" value="Unassembled WGS sequence"/>
</dbReference>
<accession>A0AA47MUW0</accession>
<proteinExistence type="predicted"/>
<keyword evidence="2" id="KW-1185">Reference proteome</keyword>
<sequence>MPDSSEILHIRNSHYKRETVAVRHHFQQQYGNWAPLDGSRSKWWLWIHALEEIRLCMNHIHSYLERSRNGNTGMMIIDLFCCRFSVVLSFCIALNLMSYVGQAACINRLCITSKELRSQLGEFGPYCPVCLALYYHLVDTSDNTSLALAAEYRAYYYKMCCTDHLERFLTTTDNFVTPGCPHALPPPHLLPRLLTEGQVKDRFPLQLEMRGFCPITYLDGKQRYEALVRGNMEFAVEYRERIYIFETKQKQEMFLRMPETYWDQKLPNRVPPICEPLRLTSLPMLGYLQQGVAEAIIKAMTAVGCLKPKYPFLSLKRSALLYMAYYLKAFNPHSSNFIRQKYRKKLASFEESCELIPYLDSTMTRNCRSPITQPTDFEFKLHRFLALRDEQGTTSEV</sequence>
<organism evidence="1 2">
    <name type="scientific">Merluccius polli</name>
    <name type="common">Benguela hake</name>
    <name type="synonym">Merluccius cadenati</name>
    <dbReference type="NCBI Taxonomy" id="89951"/>
    <lineage>
        <taxon>Eukaryota</taxon>
        <taxon>Metazoa</taxon>
        <taxon>Chordata</taxon>
        <taxon>Craniata</taxon>
        <taxon>Vertebrata</taxon>
        <taxon>Euteleostomi</taxon>
        <taxon>Actinopterygii</taxon>
        <taxon>Neopterygii</taxon>
        <taxon>Teleostei</taxon>
        <taxon>Neoteleostei</taxon>
        <taxon>Acanthomorphata</taxon>
        <taxon>Zeiogadaria</taxon>
        <taxon>Gadariae</taxon>
        <taxon>Gadiformes</taxon>
        <taxon>Gadoidei</taxon>
        <taxon>Merlucciidae</taxon>
        <taxon>Merluccius</taxon>
    </lineage>
</organism>
<keyword evidence="1" id="KW-0418">Kinase</keyword>
<reference evidence="1" key="1">
    <citation type="journal article" date="2023" name="Front. Mar. Sci.">
        <title>A new Merluccius polli reference genome to investigate the effects of global change in West African waters.</title>
        <authorList>
            <person name="Mateo J.L."/>
            <person name="Blanco-Fernandez C."/>
            <person name="Garcia-Vazquez E."/>
            <person name="Machado-Schiaffino G."/>
        </authorList>
    </citation>
    <scope>NUCLEOTIDE SEQUENCE</scope>
    <source>
        <strain evidence="1">C29</strain>
        <tissue evidence="1">Fin</tissue>
    </source>
</reference>
<evidence type="ECO:0000313" key="1">
    <source>
        <dbReference type="EMBL" id="KAK0146591.1"/>
    </source>
</evidence>
<name>A0AA47MUW0_MERPO</name>
<dbReference type="EMBL" id="JAOPHQ010002565">
    <property type="protein sequence ID" value="KAK0146591.1"/>
    <property type="molecule type" value="Genomic_DNA"/>
</dbReference>